<keyword evidence="2" id="KW-1185">Reference proteome</keyword>
<dbReference type="EMBL" id="CAUYUJ010015726">
    <property type="protein sequence ID" value="CAK0857370.1"/>
    <property type="molecule type" value="Genomic_DNA"/>
</dbReference>
<organism evidence="1 2">
    <name type="scientific">Prorocentrum cordatum</name>
    <dbReference type="NCBI Taxonomy" id="2364126"/>
    <lineage>
        <taxon>Eukaryota</taxon>
        <taxon>Sar</taxon>
        <taxon>Alveolata</taxon>
        <taxon>Dinophyceae</taxon>
        <taxon>Prorocentrales</taxon>
        <taxon>Prorocentraceae</taxon>
        <taxon>Prorocentrum</taxon>
    </lineage>
</organism>
<evidence type="ECO:0008006" key="3">
    <source>
        <dbReference type="Google" id="ProtNLM"/>
    </source>
</evidence>
<gene>
    <name evidence="1" type="ORF">PCOR1329_LOCUS47507</name>
</gene>
<name>A0ABN9UD34_9DINO</name>
<proteinExistence type="predicted"/>
<reference evidence="1" key="1">
    <citation type="submission" date="2023-10" db="EMBL/GenBank/DDBJ databases">
        <authorList>
            <person name="Chen Y."/>
            <person name="Shah S."/>
            <person name="Dougan E. K."/>
            <person name="Thang M."/>
            <person name="Chan C."/>
        </authorList>
    </citation>
    <scope>NUCLEOTIDE SEQUENCE [LARGE SCALE GENOMIC DNA]</scope>
</reference>
<comment type="caution">
    <text evidence="1">The sequence shown here is derived from an EMBL/GenBank/DDBJ whole genome shotgun (WGS) entry which is preliminary data.</text>
</comment>
<accession>A0ABN9UD34</accession>
<evidence type="ECO:0000313" key="2">
    <source>
        <dbReference type="Proteomes" id="UP001189429"/>
    </source>
</evidence>
<protein>
    <recommendedName>
        <fullName evidence="3">Reverse transcriptase domain-containing protein</fullName>
    </recommendedName>
</protein>
<evidence type="ECO:0000313" key="1">
    <source>
        <dbReference type="EMBL" id="CAK0857370.1"/>
    </source>
</evidence>
<sequence length="239" mass="26035">MTVAFPSLGRQWLFAALKRFGFGYFNAVAALYGGSRGYVMMNGSLHFLCSISSGVTQGCPPGTAWAVAMNAVIRALANVVPYLSRGLAAGCADDLAVVLRHIRYLPRLVQILDMATRVGNLSLQPKTCIFIPLWAELRDEPKGSMLQHLRVHAPDCQELIIADVGKHLGLYVRLGAINDLQWGDTAAKWWQRLTLAAAMAAPVDVEARLYATSCLIVLSYMAPLPKERWPKSSTASTSS</sequence>
<dbReference type="Proteomes" id="UP001189429">
    <property type="component" value="Unassembled WGS sequence"/>
</dbReference>